<dbReference type="OrthoDB" id="3177763at2"/>
<dbReference type="EMBL" id="WMBA01000035">
    <property type="protein sequence ID" value="MTD56518.1"/>
    <property type="molecule type" value="Genomic_DNA"/>
</dbReference>
<dbReference type="PROSITE" id="PS50995">
    <property type="entry name" value="HTH_MARR_2"/>
    <property type="match status" value="1"/>
</dbReference>
<dbReference type="Proteomes" id="UP000440096">
    <property type="component" value="Unassembled WGS sequence"/>
</dbReference>
<dbReference type="InterPro" id="IPR000835">
    <property type="entry name" value="HTH_MarR-typ"/>
</dbReference>
<dbReference type="Pfam" id="PF12802">
    <property type="entry name" value="MarR_2"/>
    <property type="match status" value="1"/>
</dbReference>
<proteinExistence type="predicted"/>
<organism evidence="5 6">
    <name type="scientific">Amycolatopsis pithecellobii</name>
    <dbReference type="NCBI Taxonomy" id="664692"/>
    <lineage>
        <taxon>Bacteria</taxon>
        <taxon>Bacillati</taxon>
        <taxon>Actinomycetota</taxon>
        <taxon>Actinomycetes</taxon>
        <taxon>Pseudonocardiales</taxon>
        <taxon>Pseudonocardiaceae</taxon>
        <taxon>Amycolatopsis</taxon>
    </lineage>
</organism>
<dbReference type="Gene3D" id="1.10.10.10">
    <property type="entry name" value="Winged helix-like DNA-binding domain superfamily/Winged helix DNA-binding domain"/>
    <property type="match status" value="1"/>
</dbReference>
<dbReference type="SUPFAM" id="SSF46785">
    <property type="entry name" value="Winged helix' DNA-binding domain"/>
    <property type="match status" value="1"/>
</dbReference>
<gene>
    <name evidence="5" type="ORF">GKO32_21445</name>
</gene>
<evidence type="ECO:0000313" key="6">
    <source>
        <dbReference type="Proteomes" id="UP000440096"/>
    </source>
</evidence>
<dbReference type="GO" id="GO:0003677">
    <property type="term" value="F:DNA binding"/>
    <property type="evidence" value="ECO:0007669"/>
    <property type="project" value="UniProtKB-KW"/>
</dbReference>
<evidence type="ECO:0000256" key="2">
    <source>
        <dbReference type="ARBA" id="ARBA00023125"/>
    </source>
</evidence>
<dbReference type="InterPro" id="IPR036388">
    <property type="entry name" value="WH-like_DNA-bd_sf"/>
</dbReference>
<evidence type="ECO:0000313" key="5">
    <source>
        <dbReference type="EMBL" id="MTD56518.1"/>
    </source>
</evidence>
<dbReference type="PANTHER" id="PTHR39515">
    <property type="entry name" value="CONSERVED PROTEIN"/>
    <property type="match status" value="1"/>
</dbReference>
<comment type="caution">
    <text evidence="5">The sequence shown here is derived from an EMBL/GenBank/DDBJ whole genome shotgun (WGS) entry which is preliminary data.</text>
</comment>
<protein>
    <submittedName>
        <fullName evidence="5">MarR family transcriptional regulator</fullName>
    </submittedName>
</protein>
<keyword evidence="2" id="KW-0238">DNA-binding</keyword>
<dbReference type="InterPro" id="IPR000524">
    <property type="entry name" value="Tscrpt_reg_HTH_GntR"/>
</dbReference>
<keyword evidence="1" id="KW-0805">Transcription regulation</keyword>
<reference evidence="5 6" key="1">
    <citation type="submission" date="2019-11" db="EMBL/GenBank/DDBJ databases">
        <title>Draft genome of Amycolatopsis RM579.</title>
        <authorList>
            <person name="Duangmal K."/>
            <person name="Mingma R."/>
        </authorList>
    </citation>
    <scope>NUCLEOTIDE SEQUENCE [LARGE SCALE GENOMIC DNA]</scope>
    <source>
        <strain evidence="5 6">RM579</strain>
    </source>
</reference>
<sequence>MPPRNHTPPAELLVSLLRQGERWFTDQLTARMEDAGITPMTVAHTLVLAHLDEAGASTAELARRAGVTRQTMHRAIRQLTAEGLVYLEPGTGFPRTGLVRVTQTGTERRRKAQDILADLEDELGDHLGSETVAILRSILKMPWPKDAR</sequence>
<accession>A0A6N7YXB0</accession>
<dbReference type="PANTHER" id="PTHR39515:SF2">
    <property type="entry name" value="HTH-TYPE TRANSCRIPTIONAL REGULATOR RV0880"/>
    <property type="match status" value="1"/>
</dbReference>
<dbReference type="PRINTS" id="PR00035">
    <property type="entry name" value="HTHGNTR"/>
</dbReference>
<dbReference type="GO" id="GO:0003700">
    <property type="term" value="F:DNA-binding transcription factor activity"/>
    <property type="evidence" value="ECO:0007669"/>
    <property type="project" value="InterPro"/>
</dbReference>
<keyword evidence="3" id="KW-0804">Transcription</keyword>
<dbReference type="InterPro" id="IPR052526">
    <property type="entry name" value="HTH-type_Bedaq_tolerance"/>
</dbReference>
<evidence type="ECO:0000259" key="4">
    <source>
        <dbReference type="PROSITE" id="PS50995"/>
    </source>
</evidence>
<dbReference type="AlphaFoldDB" id="A0A6N7YXB0"/>
<dbReference type="InterPro" id="IPR036390">
    <property type="entry name" value="WH_DNA-bd_sf"/>
</dbReference>
<feature type="domain" description="HTH marR-type" evidence="4">
    <location>
        <begin position="10"/>
        <end position="144"/>
    </location>
</feature>
<name>A0A6N7YXB0_9PSEU</name>
<evidence type="ECO:0000256" key="1">
    <source>
        <dbReference type="ARBA" id="ARBA00023015"/>
    </source>
</evidence>
<keyword evidence="6" id="KW-1185">Reference proteome</keyword>
<evidence type="ECO:0000256" key="3">
    <source>
        <dbReference type="ARBA" id="ARBA00023163"/>
    </source>
</evidence>
<dbReference type="SMART" id="SM00347">
    <property type="entry name" value="HTH_MARR"/>
    <property type="match status" value="1"/>
</dbReference>